<dbReference type="EMBL" id="JAESWA010000020">
    <property type="protein sequence ID" value="MBL4931503.1"/>
    <property type="molecule type" value="Genomic_DNA"/>
</dbReference>
<evidence type="ECO:0000313" key="6">
    <source>
        <dbReference type="Proteomes" id="UP000623681"/>
    </source>
</evidence>
<dbReference type="InterPro" id="IPR028082">
    <property type="entry name" value="Peripla_BP_I"/>
</dbReference>
<dbReference type="GO" id="GO:0030288">
    <property type="term" value="C:outer membrane-bounded periplasmic space"/>
    <property type="evidence" value="ECO:0007669"/>
    <property type="project" value="TreeGrafter"/>
</dbReference>
<evidence type="ECO:0000313" key="5">
    <source>
        <dbReference type="EMBL" id="MBL4931503.1"/>
    </source>
</evidence>
<name>A0A937FGC1_9CLOT</name>
<dbReference type="Gene3D" id="3.40.50.2300">
    <property type="match status" value="2"/>
</dbReference>
<evidence type="ECO:0000259" key="4">
    <source>
        <dbReference type="Pfam" id="PF13407"/>
    </source>
</evidence>
<reference evidence="5" key="1">
    <citation type="submission" date="2021-01" db="EMBL/GenBank/DDBJ databases">
        <title>Genome public.</title>
        <authorList>
            <person name="Liu C."/>
            <person name="Sun Q."/>
        </authorList>
    </citation>
    <scope>NUCLEOTIDE SEQUENCE</scope>
    <source>
        <strain evidence="5">YIM B02565</strain>
    </source>
</reference>
<keyword evidence="3" id="KW-1133">Transmembrane helix</keyword>
<gene>
    <name evidence="5" type="ORF">JK634_06780</name>
</gene>
<dbReference type="AlphaFoldDB" id="A0A937FGC1"/>
<dbReference type="Proteomes" id="UP000623681">
    <property type="component" value="Unassembled WGS sequence"/>
</dbReference>
<feature type="domain" description="Periplasmic binding protein" evidence="4">
    <location>
        <begin position="46"/>
        <end position="301"/>
    </location>
</feature>
<accession>A0A937FGC1</accession>
<evidence type="ECO:0000256" key="1">
    <source>
        <dbReference type="ARBA" id="ARBA00004196"/>
    </source>
</evidence>
<keyword evidence="2" id="KW-0732">Signal</keyword>
<dbReference type="Pfam" id="PF13407">
    <property type="entry name" value="Peripla_BP_4"/>
    <property type="match status" value="1"/>
</dbReference>
<dbReference type="PANTHER" id="PTHR30036">
    <property type="entry name" value="D-XYLOSE-BINDING PERIPLASMIC PROTEIN"/>
    <property type="match status" value="1"/>
</dbReference>
<proteinExistence type="predicted"/>
<organism evidence="5 6">
    <name type="scientific">Clostridium paridis</name>
    <dbReference type="NCBI Taxonomy" id="2803863"/>
    <lineage>
        <taxon>Bacteria</taxon>
        <taxon>Bacillati</taxon>
        <taxon>Bacillota</taxon>
        <taxon>Clostridia</taxon>
        <taxon>Eubacteriales</taxon>
        <taxon>Clostridiaceae</taxon>
        <taxon>Clostridium</taxon>
    </lineage>
</organism>
<evidence type="ECO:0000256" key="3">
    <source>
        <dbReference type="SAM" id="Phobius"/>
    </source>
</evidence>
<comment type="caution">
    <text evidence="5">The sequence shown here is derived from an EMBL/GenBank/DDBJ whole genome shotgun (WGS) entry which is preliminary data.</text>
</comment>
<dbReference type="InterPro" id="IPR050555">
    <property type="entry name" value="Bact_Solute-Bind_Prot2"/>
</dbReference>
<dbReference type="GO" id="GO:0030246">
    <property type="term" value="F:carbohydrate binding"/>
    <property type="evidence" value="ECO:0007669"/>
    <property type="project" value="TreeGrafter"/>
</dbReference>
<dbReference type="InterPro" id="IPR025997">
    <property type="entry name" value="SBP_2_dom"/>
</dbReference>
<dbReference type="PANTHER" id="PTHR30036:SF1">
    <property type="entry name" value="D-XYLOSE-BINDING PERIPLASMIC PROTEIN"/>
    <property type="match status" value="1"/>
</dbReference>
<protein>
    <submittedName>
        <fullName evidence="5">Substrate-binding domain-containing protein</fullName>
    </submittedName>
</protein>
<dbReference type="CDD" id="cd19991">
    <property type="entry name" value="PBP1_ABC_xylose_binding"/>
    <property type="match status" value="1"/>
</dbReference>
<comment type="subcellular location">
    <subcellularLocation>
        <location evidence="1">Cell envelope</location>
    </subcellularLocation>
</comment>
<feature type="transmembrane region" description="Helical" evidence="3">
    <location>
        <begin position="12"/>
        <end position="31"/>
    </location>
</feature>
<keyword evidence="3" id="KW-0472">Membrane</keyword>
<keyword evidence="3" id="KW-0812">Transmembrane</keyword>
<sequence length="360" mass="39992">MNKNSKIKKRTVIISVITFSIASLFTAKAIYSKNLNESTNSHQIKIGLSLDSLVIERWQTDRDIFVSKSKQLGAKVLVEKANNDTNEQIRQVKSLIDEGVDVLVIVPHDSSAFQTILTIAKRKGIKVIAYDRLIKDSSVDLYVSFDNEKVGELMGESLLKAAPKGNYLIINGGQEDYNTHLVNNGFKRVLKDSLDSGNIKILNEVWATSWNEDVAYRCVDEALSKGEKIDAIMCGNDRLAESAIQALAERKLAGTIPVIGQDASLGGCQRVVESTQLMTIYKPIRPLAETAAEYAVKLAKDQHLSIKTTIYDGTTDIPFYVEDPITVYKNNMVSTVVKDNFHSINEIYMNVPKDSWPTGN</sequence>
<dbReference type="RefSeq" id="WP_202766888.1">
    <property type="nucleotide sequence ID" value="NZ_JAESWA010000020.1"/>
</dbReference>
<evidence type="ECO:0000256" key="2">
    <source>
        <dbReference type="ARBA" id="ARBA00022729"/>
    </source>
</evidence>
<dbReference type="SUPFAM" id="SSF53822">
    <property type="entry name" value="Periplasmic binding protein-like I"/>
    <property type="match status" value="1"/>
</dbReference>
<keyword evidence="6" id="KW-1185">Reference proteome</keyword>